<evidence type="ECO:0000256" key="2">
    <source>
        <dbReference type="ARBA" id="ARBA00004141"/>
    </source>
</evidence>
<dbReference type="Proteomes" id="UP000031443">
    <property type="component" value="Unassembled WGS sequence"/>
</dbReference>
<dbReference type="Pfam" id="PF13853">
    <property type="entry name" value="7tm_4"/>
    <property type="match status" value="2"/>
</dbReference>
<dbReference type="PROSITE" id="PS00237">
    <property type="entry name" value="G_PROTEIN_RECEP_F1_1"/>
    <property type="match status" value="2"/>
</dbReference>
<feature type="transmembrane region" description="Helical" evidence="12">
    <location>
        <begin position="341"/>
        <end position="362"/>
    </location>
</feature>
<dbReference type="SUPFAM" id="SSF81321">
    <property type="entry name" value="Family A G protein-coupled receptor-like"/>
    <property type="match status" value="2"/>
</dbReference>
<evidence type="ECO:0000256" key="9">
    <source>
        <dbReference type="ARBA" id="ARBA00023170"/>
    </source>
</evidence>
<feature type="domain" description="G-protein coupled receptors family 1 profile" evidence="13">
    <location>
        <begin position="46"/>
        <end position="297"/>
    </location>
</feature>
<feature type="transmembrane region" description="Helical" evidence="12">
    <location>
        <begin position="103"/>
        <end position="125"/>
    </location>
</feature>
<keyword evidence="8 12" id="KW-0472">Membrane</keyword>
<organism evidence="14 15">
    <name type="scientific">Chelonia mydas</name>
    <name type="common">Green sea-turtle</name>
    <name type="synonym">Chelonia agassizi</name>
    <dbReference type="NCBI Taxonomy" id="8469"/>
    <lineage>
        <taxon>Eukaryota</taxon>
        <taxon>Metazoa</taxon>
        <taxon>Chordata</taxon>
        <taxon>Craniata</taxon>
        <taxon>Vertebrata</taxon>
        <taxon>Euteleostomi</taxon>
        <taxon>Archelosauria</taxon>
        <taxon>Testudinata</taxon>
        <taxon>Testudines</taxon>
        <taxon>Cryptodira</taxon>
        <taxon>Durocryptodira</taxon>
        <taxon>Americhelydia</taxon>
        <taxon>Chelonioidea</taxon>
        <taxon>Cheloniidae</taxon>
        <taxon>Chelonia</taxon>
    </lineage>
</organism>
<evidence type="ECO:0000313" key="15">
    <source>
        <dbReference type="Proteomes" id="UP000031443"/>
    </source>
</evidence>
<feature type="transmembrane region" description="Helical" evidence="12">
    <location>
        <begin position="64"/>
        <end position="83"/>
    </location>
</feature>
<evidence type="ECO:0000256" key="8">
    <source>
        <dbReference type="ARBA" id="ARBA00023136"/>
    </source>
</evidence>
<dbReference type="Gene3D" id="1.20.1070.10">
    <property type="entry name" value="Rhodopsin 7-helix transmembrane proteins"/>
    <property type="match status" value="2"/>
</dbReference>
<dbReference type="InterPro" id="IPR017452">
    <property type="entry name" value="GPCR_Rhodpsn_7TM"/>
</dbReference>
<feature type="transmembrane region" description="Helical" evidence="12">
    <location>
        <begin position="145"/>
        <end position="168"/>
    </location>
</feature>
<dbReference type="PANTHER" id="PTHR26450:SF429">
    <property type="entry name" value="OLFACTORY RECEPTOR"/>
    <property type="match status" value="1"/>
</dbReference>
<protein>
    <submittedName>
        <fullName evidence="14">Olfactory receptor 52K1</fullName>
    </submittedName>
</protein>
<feature type="transmembrane region" description="Helical" evidence="12">
    <location>
        <begin position="311"/>
        <end position="329"/>
    </location>
</feature>
<evidence type="ECO:0000256" key="1">
    <source>
        <dbReference type="ARBA" id="ARBA00002936"/>
    </source>
</evidence>
<evidence type="ECO:0000256" key="3">
    <source>
        <dbReference type="ARBA" id="ARBA00022606"/>
    </source>
</evidence>
<dbReference type="GO" id="GO:0071396">
    <property type="term" value="P:cellular response to lipid"/>
    <property type="evidence" value="ECO:0007669"/>
    <property type="project" value="UniProtKB-ARBA"/>
</dbReference>
<feature type="transmembrane region" description="Helical" evidence="12">
    <location>
        <begin position="248"/>
        <end position="267"/>
    </location>
</feature>
<dbReference type="InterPro" id="IPR000276">
    <property type="entry name" value="GPCR_Rhodpsn"/>
</dbReference>
<keyword evidence="5" id="KW-0552">Olfaction</keyword>
<dbReference type="PROSITE" id="PS50262">
    <property type="entry name" value="G_PROTEIN_RECEP_F1_2"/>
    <property type="match status" value="2"/>
</dbReference>
<dbReference type="AlphaFoldDB" id="M7B8A5"/>
<feature type="transmembrane region" description="Helical" evidence="12">
    <location>
        <begin position="202"/>
        <end position="227"/>
    </location>
</feature>
<keyword evidence="3" id="KW-0716">Sensory transduction</keyword>
<keyword evidence="15" id="KW-1185">Reference proteome</keyword>
<reference evidence="15" key="1">
    <citation type="journal article" date="2013" name="Nat. Genet.">
        <title>The draft genomes of soft-shell turtle and green sea turtle yield insights into the development and evolution of the turtle-specific body plan.</title>
        <authorList>
            <person name="Wang Z."/>
            <person name="Pascual-Anaya J."/>
            <person name="Zadissa A."/>
            <person name="Li W."/>
            <person name="Niimura Y."/>
            <person name="Huang Z."/>
            <person name="Li C."/>
            <person name="White S."/>
            <person name="Xiong Z."/>
            <person name="Fang D."/>
            <person name="Wang B."/>
            <person name="Ming Y."/>
            <person name="Chen Y."/>
            <person name="Zheng Y."/>
            <person name="Kuraku S."/>
            <person name="Pignatelli M."/>
            <person name="Herrero J."/>
            <person name="Beal K."/>
            <person name="Nozawa M."/>
            <person name="Li Q."/>
            <person name="Wang J."/>
            <person name="Zhang H."/>
            <person name="Yu L."/>
            <person name="Shigenobu S."/>
            <person name="Wang J."/>
            <person name="Liu J."/>
            <person name="Flicek P."/>
            <person name="Searle S."/>
            <person name="Wang J."/>
            <person name="Kuratani S."/>
            <person name="Yin Y."/>
            <person name="Aken B."/>
            <person name="Zhang G."/>
            <person name="Irie N."/>
        </authorList>
    </citation>
    <scope>NUCLEOTIDE SEQUENCE [LARGE SCALE GENOMIC DNA]</scope>
</reference>
<evidence type="ECO:0000256" key="4">
    <source>
        <dbReference type="ARBA" id="ARBA00022692"/>
    </source>
</evidence>
<evidence type="ECO:0000256" key="10">
    <source>
        <dbReference type="ARBA" id="ARBA00023224"/>
    </source>
</evidence>
<comment type="subcellular location">
    <subcellularLocation>
        <location evidence="2">Membrane</location>
        <topology evidence="2">Multi-pass membrane protein</topology>
    </subcellularLocation>
</comment>
<dbReference type="GO" id="GO:0004984">
    <property type="term" value="F:olfactory receptor activity"/>
    <property type="evidence" value="ECO:0007669"/>
    <property type="project" value="InterPro"/>
</dbReference>
<gene>
    <name evidence="14" type="ORF">UY3_14505</name>
</gene>
<dbReference type="eggNOG" id="ENOG502RYU0">
    <property type="taxonomic scope" value="Eukaryota"/>
</dbReference>
<dbReference type="InterPro" id="IPR000725">
    <property type="entry name" value="Olfact_rcpt"/>
</dbReference>
<evidence type="ECO:0000256" key="11">
    <source>
        <dbReference type="RuleBase" id="RU000688"/>
    </source>
</evidence>
<dbReference type="GO" id="GO:0004930">
    <property type="term" value="F:G protein-coupled receptor activity"/>
    <property type="evidence" value="ECO:0007669"/>
    <property type="project" value="UniProtKB-KW"/>
</dbReference>
<keyword evidence="9 11" id="KW-0675">Receptor</keyword>
<comment type="function">
    <text evidence="1">Odorant receptor.</text>
</comment>
<dbReference type="FunFam" id="1.20.1070.10:FF:000002">
    <property type="entry name" value="Olfactory receptor"/>
    <property type="match status" value="1"/>
</dbReference>
<dbReference type="GO" id="GO:0005886">
    <property type="term" value="C:plasma membrane"/>
    <property type="evidence" value="ECO:0007669"/>
    <property type="project" value="TreeGrafter"/>
</dbReference>
<dbReference type="FunFam" id="1.20.1070.10:FF:000006">
    <property type="entry name" value="Olfactory receptor"/>
    <property type="match status" value="1"/>
</dbReference>
<evidence type="ECO:0000256" key="5">
    <source>
        <dbReference type="ARBA" id="ARBA00022725"/>
    </source>
</evidence>
<feature type="transmembrane region" description="Helical" evidence="12">
    <location>
        <begin position="279"/>
        <end position="299"/>
    </location>
</feature>
<feature type="transmembrane region" description="Helical" evidence="12">
    <location>
        <begin position="32"/>
        <end position="52"/>
    </location>
</feature>
<keyword evidence="7 11" id="KW-0297">G-protein coupled receptor</keyword>
<sequence>MTGERQSPERNLSYTDFILLGFPGLQEFHSLLFIPFFCLYLVNVVANCTVIYTIRVEESLHSPMYLMISLLSAVGLCSTNAIMPQMLLGFLFHSRRVSLPGCLAQMFFIYLIIIMDSSVLLMMALDRYVAICKPLHYVDIMSKRLLVTLTLAALIRGISVVCPMVILASRLPFCQSNVIQHFACEHMALVSLACRSTSHNSILGMVVGAVIIIFDTVCILASYTSIVHTALQIASGSLRRKAFHTCSTQLLVMFFMYSSSLFSSIVYRAGQAISQDMHNLLSAVYLLLPSTINPIIYGVRTKEIKERVLRSFRRSTNAIMPQMLLGFLFHSRRVSLPGCLAQMFFIYLIIIMDSSVLLMMALDRYVAICKPLHYVDIMSKRLLVTLTLAALIRGISVVCPMVILASRLPFCQSNVIQHFACEHMALVSLACRSTSHNSILGMVVGAVIIIFDTVCILASYTSIVHTALQIASGSLRRKAFHTCSTQLLVMFFMYSSSLFSSIVYRAGQAISQDMHNLLSAIYLLLPSTINPIIYGVRTKEIKERVLRSFRRR</sequence>
<feature type="transmembrane region" description="Helical" evidence="12">
    <location>
        <begin position="516"/>
        <end position="536"/>
    </location>
</feature>
<feature type="transmembrane region" description="Helical" evidence="12">
    <location>
        <begin position="382"/>
        <end position="405"/>
    </location>
</feature>
<name>M7B8A5_CHEMY</name>
<dbReference type="EMBL" id="KB564008">
    <property type="protein sequence ID" value="EMP28388.1"/>
    <property type="molecule type" value="Genomic_DNA"/>
</dbReference>
<dbReference type="PRINTS" id="PR00237">
    <property type="entry name" value="GPCRRHODOPSN"/>
</dbReference>
<feature type="transmembrane region" description="Helical" evidence="12">
    <location>
        <begin position="439"/>
        <end position="464"/>
    </location>
</feature>
<keyword evidence="4 11" id="KW-0812">Transmembrane</keyword>
<dbReference type="PANTHER" id="PTHR26450">
    <property type="entry name" value="OLFACTORY RECEPTOR 56B1-RELATED"/>
    <property type="match status" value="1"/>
</dbReference>
<dbReference type="PRINTS" id="PR00245">
    <property type="entry name" value="OLFACTORYR"/>
</dbReference>
<keyword evidence="10 11" id="KW-0807">Transducer</keyword>
<evidence type="ECO:0000256" key="12">
    <source>
        <dbReference type="SAM" id="Phobius"/>
    </source>
</evidence>
<keyword evidence="6 12" id="KW-1133">Transmembrane helix</keyword>
<evidence type="ECO:0000313" key="14">
    <source>
        <dbReference type="EMBL" id="EMP28388.1"/>
    </source>
</evidence>
<dbReference type="SMART" id="SM01381">
    <property type="entry name" value="7TM_GPCR_Srsx"/>
    <property type="match status" value="1"/>
</dbReference>
<comment type="similarity">
    <text evidence="11">Belongs to the G-protein coupled receptor 1 family.</text>
</comment>
<feature type="transmembrane region" description="Helical" evidence="12">
    <location>
        <begin position="485"/>
        <end position="504"/>
    </location>
</feature>
<evidence type="ECO:0000256" key="7">
    <source>
        <dbReference type="ARBA" id="ARBA00023040"/>
    </source>
</evidence>
<proteinExistence type="inferred from homology"/>
<dbReference type="InterPro" id="IPR050402">
    <property type="entry name" value="OR51/52/56-like"/>
</dbReference>
<feature type="domain" description="G-protein coupled receptors family 1 profile" evidence="13">
    <location>
        <begin position="339"/>
        <end position="534"/>
    </location>
</feature>
<evidence type="ECO:0000256" key="6">
    <source>
        <dbReference type="ARBA" id="ARBA00022989"/>
    </source>
</evidence>
<accession>M7B8A5</accession>
<evidence type="ECO:0000259" key="13">
    <source>
        <dbReference type="PROSITE" id="PS50262"/>
    </source>
</evidence>